<sequence>MRMHERLAAYLATNGLKKNSVAKSAGVNEGRFYRLLDGSTRITVDEYEDICRKALGVHPQFFYGENFLETKKSESVSAS</sequence>
<name>A0ABS1JC65_9BACL</name>
<proteinExistence type="predicted"/>
<dbReference type="Proteomes" id="UP000602284">
    <property type="component" value="Unassembled WGS sequence"/>
</dbReference>
<organism evidence="2 3">
    <name type="scientific">Tumebacillus amylolyticus</name>
    <dbReference type="NCBI Taxonomy" id="2801339"/>
    <lineage>
        <taxon>Bacteria</taxon>
        <taxon>Bacillati</taxon>
        <taxon>Bacillota</taxon>
        <taxon>Bacilli</taxon>
        <taxon>Bacillales</taxon>
        <taxon>Alicyclobacillaceae</taxon>
        <taxon>Tumebacillus</taxon>
    </lineage>
</organism>
<protein>
    <submittedName>
        <fullName evidence="2">Helix-turn-helix transcriptional regulator</fullName>
    </submittedName>
</protein>
<reference evidence="2 3" key="1">
    <citation type="submission" date="2021-01" db="EMBL/GenBank/DDBJ databases">
        <title>Tumebacillus sp. strain ITR2 16S ribosomal RNA gene Genome sequencing and assembly.</title>
        <authorList>
            <person name="Kang M."/>
        </authorList>
    </citation>
    <scope>NUCLEOTIDE SEQUENCE [LARGE SCALE GENOMIC DNA]</scope>
    <source>
        <strain evidence="2 3">ITR2</strain>
    </source>
</reference>
<dbReference type="InterPro" id="IPR010982">
    <property type="entry name" value="Lambda_DNA-bd_dom_sf"/>
</dbReference>
<dbReference type="SUPFAM" id="SSF47413">
    <property type="entry name" value="lambda repressor-like DNA-binding domains"/>
    <property type="match status" value="1"/>
</dbReference>
<evidence type="ECO:0000259" key="1">
    <source>
        <dbReference type="Pfam" id="PF13443"/>
    </source>
</evidence>
<dbReference type="EMBL" id="JAEQNB010000004">
    <property type="protein sequence ID" value="MBL0387862.1"/>
    <property type="molecule type" value="Genomic_DNA"/>
</dbReference>
<keyword evidence="3" id="KW-1185">Reference proteome</keyword>
<accession>A0ABS1JC65</accession>
<feature type="domain" description="HTH cro/C1-type" evidence="1">
    <location>
        <begin position="6"/>
        <end position="59"/>
    </location>
</feature>
<gene>
    <name evidence="2" type="ORF">JJB07_14570</name>
</gene>
<dbReference type="Pfam" id="PF13443">
    <property type="entry name" value="HTH_26"/>
    <property type="match status" value="1"/>
</dbReference>
<evidence type="ECO:0000313" key="2">
    <source>
        <dbReference type="EMBL" id="MBL0387862.1"/>
    </source>
</evidence>
<comment type="caution">
    <text evidence="2">The sequence shown here is derived from an EMBL/GenBank/DDBJ whole genome shotgun (WGS) entry which is preliminary data.</text>
</comment>
<dbReference type="InterPro" id="IPR001387">
    <property type="entry name" value="Cro/C1-type_HTH"/>
</dbReference>
<dbReference type="CDD" id="cd00093">
    <property type="entry name" value="HTH_XRE"/>
    <property type="match status" value="1"/>
</dbReference>
<evidence type="ECO:0000313" key="3">
    <source>
        <dbReference type="Proteomes" id="UP000602284"/>
    </source>
</evidence>